<evidence type="ECO:0000313" key="2">
    <source>
        <dbReference type="EMBL" id="GFA61045.1"/>
    </source>
</evidence>
<comment type="caution">
    <text evidence="2">The sequence shown here is derived from an EMBL/GenBank/DDBJ whole genome shotgun (WGS) entry which is preliminary data.</text>
</comment>
<organism evidence="2">
    <name type="scientific">Tanacetum cinerariifolium</name>
    <name type="common">Dalmatian daisy</name>
    <name type="synonym">Chrysanthemum cinerariifolium</name>
    <dbReference type="NCBI Taxonomy" id="118510"/>
    <lineage>
        <taxon>Eukaryota</taxon>
        <taxon>Viridiplantae</taxon>
        <taxon>Streptophyta</taxon>
        <taxon>Embryophyta</taxon>
        <taxon>Tracheophyta</taxon>
        <taxon>Spermatophyta</taxon>
        <taxon>Magnoliopsida</taxon>
        <taxon>eudicotyledons</taxon>
        <taxon>Gunneridae</taxon>
        <taxon>Pentapetalae</taxon>
        <taxon>asterids</taxon>
        <taxon>campanulids</taxon>
        <taxon>Asterales</taxon>
        <taxon>Asteraceae</taxon>
        <taxon>Asteroideae</taxon>
        <taxon>Anthemideae</taxon>
        <taxon>Anthemidinae</taxon>
        <taxon>Tanacetum</taxon>
    </lineage>
</organism>
<feature type="compositionally biased region" description="Acidic residues" evidence="1">
    <location>
        <begin position="121"/>
        <end position="138"/>
    </location>
</feature>
<feature type="region of interest" description="Disordered" evidence="1">
    <location>
        <begin position="42"/>
        <end position="193"/>
    </location>
</feature>
<feature type="compositionally biased region" description="Acidic residues" evidence="1">
    <location>
        <begin position="145"/>
        <end position="179"/>
    </location>
</feature>
<protein>
    <submittedName>
        <fullName evidence="2">Uncharacterized protein</fullName>
    </submittedName>
</protein>
<feature type="region of interest" description="Disordered" evidence="1">
    <location>
        <begin position="323"/>
        <end position="351"/>
    </location>
</feature>
<sequence>MSDGSSVVTYTSVYTDSEPWRYYREDSAETGPPRVIVYGYDGSPIQPAAPPSPDYVLGPEHPPSLDYVLGPEHPPSPVEIPYVPESEYPEYLAPSDDEAPLEDQPLPIDASPIAASPDYVADSDLEEDPKDDPEDDQADYPADGGDGDDEPSDDDDDDDTDNEDPDEDPFEEDDEEEEEHLAPPDSFVVPIVDHVLSAGDAKALEADEPTHAPGSPIIIPLSQTRLRRERKTVRPEPPMSASMEACIARHATLPSRPLIVPSLPLPLPSPLTTSPTDTGAPLGYRAAGIRMRALLPSTSHRTNIPEADMSPQKRTCLTTPTTGFKVRESSAAGTARLPGPTESDLRRCRVE</sequence>
<proteinExistence type="predicted"/>
<dbReference type="EMBL" id="BKCJ010454700">
    <property type="protein sequence ID" value="GFA61045.1"/>
    <property type="molecule type" value="Genomic_DNA"/>
</dbReference>
<dbReference type="AlphaFoldDB" id="A0A699JYC6"/>
<accession>A0A699JYC6</accession>
<gene>
    <name evidence="2" type="ORF">Tci_633017</name>
</gene>
<evidence type="ECO:0000256" key="1">
    <source>
        <dbReference type="SAM" id="MobiDB-lite"/>
    </source>
</evidence>
<reference evidence="2" key="1">
    <citation type="journal article" date="2019" name="Sci. Rep.">
        <title>Draft genome of Tanacetum cinerariifolium, the natural source of mosquito coil.</title>
        <authorList>
            <person name="Yamashiro T."/>
            <person name="Shiraishi A."/>
            <person name="Satake H."/>
            <person name="Nakayama K."/>
        </authorList>
    </citation>
    <scope>NUCLEOTIDE SEQUENCE</scope>
</reference>
<name>A0A699JYC6_TANCI</name>